<sequence length="440" mass="48084">MATNTSKPIHSLILDAGPIIKNEPSVSTLLSQAEILYTIPAVIDEIRDPVTRARVETTLKPFIKCRSPRPDSIKIITDFARRTGDLEVLSRPDIHLMALAYELECERNHGDWRLRSVPGQKRVNGAPPASLTGGSAEAATPEKNGLPEPIPSAEAAPAAETPVAEPSDDTQTTEIQEKLAETQISETPAAKEVQQPAPVVESPTKPEETVNPPADAVEEVQASESDGSDDEGWITPSNLKEHQQKDANGSSEPQEEVKTMQVALITSDFAMQNVLLRMNLNLLSPSLQRIRQLKTWVLRCHACFFITRDMNKQFCARCGKPTLLRTSCSTDKDGNFKVHLKKNMQWNNRGNVFSVPKPVAGTSNGKLVAGGGKGGWGQGLILAEDQKEYVQAMTTAKRRKERDLMDEDYLPGILSGDRGRAGGRTKVGAGKNVNSKKRNK</sequence>
<dbReference type="InterPro" id="IPR039907">
    <property type="entry name" value="NOB1"/>
</dbReference>
<dbReference type="PIRSF" id="PIRSF037125">
    <property type="entry name" value="D-site_20S_pre-rRNA_nuclease"/>
    <property type="match status" value="1"/>
</dbReference>
<organism evidence="12 13">
    <name type="scientific">Lachnellula suecica</name>
    <dbReference type="NCBI Taxonomy" id="602035"/>
    <lineage>
        <taxon>Eukaryota</taxon>
        <taxon>Fungi</taxon>
        <taxon>Dikarya</taxon>
        <taxon>Ascomycota</taxon>
        <taxon>Pezizomycotina</taxon>
        <taxon>Leotiomycetes</taxon>
        <taxon>Helotiales</taxon>
        <taxon>Lachnaceae</taxon>
        <taxon>Lachnellula</taxon>
    </lineage>
</organism>
<feature type="region of interest" description="Disordered" evidence="9">
    <location>
        <begin position="401"/>
        <end position="440"/>
    </location>
</feature>
<evidence type="ECO:0000256" key="1">
    <source>
        <dbReference type="ARBA" id="ARBA00005858"/>
    </source>
</evidence>
<dbReference type="GO" id="GO:0004521">
    <property type="term" value="F:RNA endonuclease activity"/>
    <property type="evidence" value="ECO:0007669"/>
    <property type="project" value="UniProtKB-UniRule"/>
</dbReference>
<comment type="similarity">
    <text evidence="1 7">Belongs to the NOB1 family.</text>
</comment>
<feature type="region of interest" description="Disordered" evidence="9">
    <location>
        <begin position="116"/>
        <end position="214"/>
    </location>
</feature>
<comment type="subcellular location">
    <subcellularLocation>
        <location evidence="7">Nucleus</location>
        <location evidence="7">Nucleolus</location>
    </subcellularLocation>
</comment>
<comment type="function">
    <text evidence="7">Required for the synthesis of 40S ribosome subunits. Has a role in processing 20S pre-rRNA into the mature 18S rRNA, where it is required for cleavage at the 3' end of the mature 18S rRNA (D-site). Accompanies the 20S pre-rRNA from the nucleus to the cytoplasm.</text>
</comment>
<evidence type="ECO:0000256" key="7">
    <source>
        <dbReference type="PIRNR" id="PIRNR037125"/>
    </source>
</evidence>
<dbReference type="GO" id="GO:0046872">
    <property type="term" value="F:metal ion binding"/>
    <property type="evidence" value="ECO:0007669"/>
    <property type="project" value="UniProtKB-UniRule"/>
</dbReference>
<dbReference type="GO" id="GO:0030688">
    <property type="term" value="C:preribosome, small subunit precursor"/>
    <property type="evidence" value="ECO:0007669"/>
    <property type="project" value="TreeGrafter"/>
</dbReference>
<dbReference type="PANTHER" id="PTHR12814">
    <property type="entry name" value="RNA-BINDING PROTEIN NOB1"/>
    <property type="match status" value="1"/>
</dbReference>
<keyword evidence="6 7" id="KW-0539">Nucleus</keyword>
<dbReference type="InterPro" id="IPR033411">
    <property type="entry name" value="Ribonuclease_PIN"/>
</dbReference>
<feature type="binding site" evidence="8">
    <location>
        <position position="303"/>
    </location>
    <ligand>
        <name>Zn(2+)</name>
        <dbReference type="ChEBI" id="CHEBI:29105"/>
    </ligand>
</feature>
<evidence type="ECO:0000313" key="12">
    <source>
        <dbReference type="EMBL" id="TVY59593.1"/>
    </source>
</evidence>
<evidence type="ECO:0000259" key="11">
    <source>
        <dbReference type="Pfam" id="PF17146"/>
    </source>
</evidence>
<gene>
    <name evidence="12" type="primary">nob1</name>
    <name evidence="12" type="ORF">LSUE1_G008570</name>
</gene>
<dbReference type="GO" id="GO:0016787">
    <property type="term" value="F:hydrolase activity"/>
    <property type="evidence" value="ECO:0007669"/>
    <property type="project" value="UniProtKB-KW"/>
</dbReference>
<keyword evidence="13" id="KW-1185">Reference proteome</keyword>
<dbReference type="PANTHER" id="PTHR12814:SF2">
    <property type="entry name" value="RNA-BINDING PROTEIN NOB1"/>
    <property type="match status" value="1"/>
</dbReference>
<evidence type="ECO:0000256" key="6">
    <source>
        <dbReference type="ARBA" id="ARBA00023242"/>
    </source>
</evidence>
<dbReference type="InterPro" id="IPR014881">
    <property type="entry name" value="NOB1_Zn-bd"/>
</dbReference>
<dbReference type="Gene3D" id="3.40.50.1010">
    <property type="entry name" value="5'-nuclease"/>
    <property type="match status" value="1"/>
</dbReference>
<name>A0A8T9BVJ8_9HELO</name>
<keyword evidence="2" id="KW-0540">Nuclease</keyword>
<reference evidence="12 13" key="1">
    <citation type="submission" date="2018-05" db="EMBL/GenBank/DDBJ databases">
        <title>Genome sequencing and assembly of the regulated plant pathogen Lachnellula willkommii and related sister species for the development of diagnostic species identification markers.</title>
        <authorList>
            <person name="Giroux E."/>
            <person name="Bilodeau G."/>
        </authorList>
    </citation>
    <scope>NUCLEOTIDE SEQUENCE [LARGE SCALE GENOMIC DNA]</scope>
    <source>
        <strain evidence="12 13">CBS 268.59</strain>
    </source>
</reference>
<feature type="binding site" evidence="8">
    <location>
        <position position="300"/>
    </location>
    <ligand>
        <name>Zn(2+)</name>
        <dbReference type="ChEBI" id="CHEBI:29105"/>
    </ligand>
</feature>
<feature type="domain" description="Ribonuclease PIN" evidence="11">
    <location>
        <begin position="12"/>
        <end position="103"/>
    </location>
</feature>
<dbReference type="FunFam" id="3.40.50.1010:FF:000020">
    <property type="entry name" value="20S-pre-rRNA D-site endonuclease NOB1"/>
    <property type="match status" value="1"/>
</dbReference>
<dbReference type="GO" id="GO:0005730">
    <property type="term" value="C:nucleolus"/>
    <property type="evidence" value="ECO:0007669"/>
    <property type="project" value="UniProtKB-SubCell"/>
</dbReference>
<keyword evidence="4" id="KW-0378">Hydrolase</keyword>
<dbReference type="Proteomes" id="UP000469558">
    <property type="component" value="Unassembled WGS sequence"/>
</dbReference>
<accession>A0A8T9BVJ8</accession>
<evidence type="ECO:0000256" key="8">
    <source>
        <dbReference type="PIRSR" id="PIRSR037125-1"/>
    </source>
</evidence>
<keyword evidence="3 7" id="KW-0479">Metal-binding</keyword>
<evidence type="ECO:0000256" key="2">
    <source>
        <dbReference type="ARBA" id="ARBA00022722"/>
    </source>
</evidence>
<dbReference type="InterPro" id="IPR036283">
    <property type="entry name" value="NOB1_Zf-like_sf"/>
</dbReference>
<dbReference type="OrthoDB" id="446759at2759"/>
<evidence type="ECO:0000256" key="3">
    <source>
        <dbReference type="ARBA" id="ARBA00022723"/>
    </source>
</evidence>
<evidence type="ECO:0000256" key="5">
    <source>
        <dbReference type="ARBA" id="ARBA00022833"/>
    </source>
</evidence>
<comment type="caution">
    <text evidence="12">The sequence shown here is derived from an EMBL/GenBank/DDBJ whole genome shotgun (WGS) entry which is preliminary data.</text>
</comment>
<dbReference type="InterPro" id="IPR017117">
    <property type="entry name" value="Nob1_euk"/>
</dbReference>
<dbReference type="GO" id="GO:0030490">
    <property type="term" value="P:maturation of SSU-rRNA"/>
    <property type="evidence" value="ECO:0007669"/>
    <property type="project" value="TreeGrafter"/>
</dbReference>
<dbReference type="SUPFAM" id="SSF144206">
    <property type="entry name" value="NOB1 zinc finger-like"/>
    <property type="match status" value="1"/>
</dbReference>
<evidence type="ECO:0000259" key="10">
    <source>
        <dbReference type="Pfam" id="PF08772"/>
    </source>
</evidence>
<keyword evidence="12" id="KW-0255">Endonuclease</keyword>
<dbReference type="Pfam" id="PF08772">
    <property type="entry name" value="Zn_ribbon_NOB1"/>
    <property type="match status" value="1"/>
</dbReference>
<feature type="domain" description="Nin one binding (NOB1) Zn-ribbon-like" evidence="10">
    <location>
        <begin position="290"/>
        <end position="361"/>
    </location>
</feature>
<protein>
    <recommendedName>
        <fullName evidence="7">20S-pre-rRNA D-site endonuclease NOB1</fullName>
    </recommendedName>
</protein>
<dbReference type="GO" id="GO:0005737">
    <property type="term" value="C:cytoplasm"/>
    <property type="evidence" value="ECO:0007669"/>
    <property type="project" value="UniProtKB-ARBA"/>
</dbReference>
<proteinExistence type="inferred from homology"/>
<dbReference type="AlphaFoldDB" id="A0A8T9BVJ8"/>
<dbReference type="CDD" id="cd09876">
    <property type="entry name" value="PIN_Nob1-like"/>
    <property type="match status" value="1"/>
</dbReference>
<feature type="binding site" evidence="8">
    <location>
        <position position="318"/>
    </location>
    <ligand>
        <name>Zn(2+)</name>
        <dbReference type="ChEBI" id="CHEBI:29105"/>
    </ligand>
</feature>
<evidence type="ECO:0000256" key="4">
    <source>
        <dbReference type="ARBA" id="ARBA00022801"/>
    </source>
</evidence>
<feature type="compositionally biased region" description="Low complexity" evidence="9">
    <location>
        <begin position="151"/>
        <end position="165"/>
    </location>
</feature>
<evidence type="ECO:0000256" key="9">
    <source>
        <dbReference type="SAM" id="MobiDB-lite"/>
    </source>
</evidence>
<dbReference type="Gene3D" id="6.20.210.10">
    <property type="entry name" value="Nin one binding (NOB1), Zn-ribbon-like"/>
    <property type="match status" value="1"/>
</dbReference>
<feature type="binding site" evidence="8">
    <location>
        <position position="315"/>
    </location>
    <ligand>
        <name>Zn(2+)</name>
        <dbReference type="ChEBI" id="CHEBI:29105"/>
    </ligand>
</feature>
<dbReference type="Pfam" id="PF17146">
    <property type="entry name" value="PIN_6"/>
    <property type="match status" value="1"/>
</dbReference>
<evidence type="ECO:0000313" key="13">
    <source>
        <dbReference type="Proteomes" id="UP000469558"/>
    </source>
</evidence>
<keyword evidence="5 7" id="KW-0862">Zinc</keyword>
<dbReference type="EMBL" id="QGMK01002298">
    <property type="protein sequence ID" value="TVY59593.1"/>
    <property type="molecule type" value="Genomic_DNA"/>
</dbReference>